<evidence type="ECO:0000259" key="12">
    <source>
        <dbReference type="PROSITE" id="PS51843"/>
    </source>
</evidence>
<evidence type="ECO:0000256" key="10">
    <source>
        <dbReference type="SAM" id="MobiDB-lite"/>
    </source>
</evidence>
<dbReference type="GO" id="GO:0004879">
    <property type="term" value="F:nuclear receptor activity"/>
    <property type="evidence" value="ECO:0007669"/>
    <property type="project" value="TreeGrafter"/>
</dbReference>
<feature type="region of interest" description="Disordered" evidence="10">
    <location>
        <begin position="167"/>
        <end position="200"/>
    </location>
</feature>
<feature type="compositionally biased region" description="Low complexity" evidence="10">
    <location>
        <begin position="120"/>
        <end position="131"/>
    </location>
</feature>
<sequence>MEMENGMPIPRGRGFTPFPFGRCQVCAAEATGNHYGANTCEGCKGFFKRSLPVFRTFRCFFGNKCDVGPDTRNRCKACRFRKCVEAGMALDAVKMGRIPKAVKEQALVTGKKSRGRDKQASNGASTSTTNTDEVASSPGSDAGSLQSGSTDTAMTTSIDEFRGAFEKSLEKQAQQQQQQQARYVGGGKDVPSTSPLQSGAYRFHPYNTEVKHSHQPAFKASERLHSSLDETSRQMSLAQSQYRSIGDNVGGYQQHQQPVTTGALTETATEIEAGRHTWQSTSCQLSHDDQTQTMSSHSQTPHKGQSDQQGTSSKRSDENSHNTFTSSNGWMLQMPFARAAESGAGINPKKNCRILTLADMAITGDVNENIPDMQLPTEDQMKAVMANSKTAVAVMNPALRGGHQSMPVVPSDVLVFRPTYVRDDQIPVSSAGRIGYGVPSALAPAGGFSGCRDLYSLARSLVAQFQAGIPIPGHVMIDFYSMYPTDSRLKASMCEFTKCMVARGNEEIYGEETRANEVFMNEAMSSGKIPKTCVPERTPQEMRDVLKDRLITQVKRVVLLSESSILGFRSLSIDDQHSLLRTSILDVWMVHSSRFLRDEKSYIIFHETKTFYSREWMEMFLTDEFLITVFEMAAKINALQLSFEELALLKTILIVRPDRPGLVNVEFITLIHNHLLDALKVTISQRRPDESEQLLGKLLELLKGWRILDVMQERYVHPIDLSQLSKGPWKVDNQRSHSASPATSAKEKLTIDEANNGGVDGKMVSARLSSASVNGKE</sequence>
<dbReference type="GO" id="GO:0009755">
    <property type="term" value="P:hormone-mediated signaling pathway"/>
    <property type="evidence" value="ECO:0007669"/>
    <property type="project" value="TreeGrafter"/>
</dbReference>
<evidence type="ECO:0000256" key="9">
    <source>
        <dbReference type="RuleBase" id="RU004334"/>
    </source>
</evidence>
<dbReference type="Pfam" id="PF00104">
    <property type="entry name" value="Hormone_recep"/>
    <property type="match status" value="1"/>
</dbReference>
<keyword evidence="7 9" id="KW-0675">Receptor</keyword>
<dbReference type="STRING" id="947166.A0A1D1VKJ4"/>
<evidence type="ECO:0000313" key="13">
    <source>
        <dbReference type="EMBL" id="GAU99008.1"/>
    </source>
</evidence>
<feature type="compositionally biased region" description="Low complexity" evidence="10">
    <location>
        <begin position="172"/>
        <end position="181"/>
    </location>
</feature>
<comment type="caution">
    <text evidence="13">The sequence shown here is derived from an EMBL/GenBank/DDBJ whole genome shotgun (WGS) entry which is preliminary data.</text>
</comment>
<dbReference type="GO" id="GO:0000122">
    <property type="term" value="P:negative regulation of transcription by RNA polymerase II"/>
    <property type="evidence" value="ECO:0007669"/>
    <property type="project" value="TreeGrafter"/>
</dbReference>
<keyword evidence="5 9" id="KW-0238">DNA-binding</keyword>
<dbReference type="GO" id="GO:0000978">
    <property type="term" value="F:RNA polymerase II cis-regulatory region sequence-specific DNA binding"/>
    <property type="evidence" value="ECO:0007669"/>
    <property type="project" value="TreeGrafter"/>
</dbReference>
<accession>A0A1D1VKJ4</accession>
<dbReference type="SUPFAM" id="SSF57716">
    <property type="entry name" value="Glucocorticoid receptor-like (DNA-binding domain)"/>
    <property type="match status" value="1"/>
</dbReference>
<dbReference type="EMBL" id="BDGG01000005">
    <property type="protein sequence ID" value="GAU99008.1"/>
    <property type="molecule type" value="Genomic_DNA"/>
</dbReference>
<dbReference type="InterPro" id="IPR001628">
    <property type="entry name" value="Znf_hrmn_rcpt"/>
</dbReference>
<dbReference type="SMART" id="SM00399">
    <property type="entry name" value="ZnF_C4"/>
    <property type="match status" value="1"/>
</dbReference>
<evidence type="ECO:0000256" key="3">
    <source>
        <dbReference type="ARBA" id="ARBA00022833"/>
    </source>
</evidence>
<dbReference type="SMART" id="SM00430">
    <property type="entry name" value="HOLI"/>
    <property type="match status" value="1"/>
</dbReference>
<dbReference type="GO" id="GO:0008270">
    <property type="term" value="F:zinc ion binding"/>
    <property type="evidence" value="ECO:0007669"/>
    <property type="project" value="UniProtKB-KW"/>
</dbReference>
<keyword evidence="4 9" id="KW-0805">Transcription regulation</keyword>
<dbReference type="OrthoDB" id="5771769at2759"/>
<dbReference type="Gene3D" id="1.10.565.10">
    <property type="entry name" value="Retinoid X Receptor"/>
    <property type="match status" value="1"/>
</dbReference>
<proteinExistence type="inferred from homology"/>
<feature type="region of interest" description="Disordered" evidence="10">
    <location>
        <begin position="728"/>
        <end position="760"/>
    </location>
</feature>
<dbReference type="PANTHER" id="PTHR24082:SF473">
    <property type="entry name" value="ECDYSONE-INDUCED PROTEIN 75B, ISOFORM B"/>
    <property type="match status" value="1"/>
</dbReference>
<feature type="domain" description="Nuclear receptor" evidence="11">
    <location>
        <begin position="20"/>
        <end position="95"/>
    </location>
</feature>
<evidence type="ECO:0000256" key="1">
    <source>
        <dbReference type="ARBA" id="ARBA00022723"/>
    </source>
</evidence>
<dbReference type="InterPro" id="IPR013088">
    <property type="entry name" value="Znf_NHR/GATA"/>
</dbReference>
<evidence type="ECO:0000256" key="7">
    <source>
        <dbReference type="ARBA" id="ARBA00023170"/>
    </source>
</evidence>
<dbReference type="Pfam" id="PF00105">
    <property type="entry name" value="zf-C4"/>
    <property type="match status" value="1"/>
</dbReference>
<dbReference type="InterPro" id="IPR050234">
    <property type="entry name" value="Nuclear_hormone_rcpt_NR1"/>
</dbReference>
<gene>
    <name evidence="13" type="primary">RvY_10070-1</name>
    <name evidence="13" type="synonym">RvY_10070.1</name>
    <name evidence="13" type="ORF">RvY_10070</name>
</gene>
<dbReference type="PROSITE" id="PS00031">
    <property type="entry name" value="NUCLEAR_REC_DBD_1"/>
    <property type="match status" value="1"/>
</dbReference>
<name>A0A1D1VKJ4_RAMVA</name>
<comment type="subcellular location">
    <subcellularLocation>
        <location evidence="9">Nucleus</location>
    </subcellularLocation>
</comment>
<evidence type="ECO:0000256" key="5">
    <source>
        <dbReference type="ARBA" id="ARBA00023125"/>
    </source>
</evidence>
<dbReference type="InterPro" id="IPR035500">
    <property type="entry name" value="NHR-like_dom_sf"/>
</dbReference>
<dbReference type="PROSITE" id="PS51843">
    <property type="entry name" value="NR_LBD"/>
    <property type="match status" value="1"/>
</dbReference>
<dbReference type="AlphaFoldDB" id="A0A1D1VKJ4"/>
<dbReference type="GO" id="GO:0005634">
    <property type="term" value="C:nucleus"/>
    <property type="evidence" value="ECO:0007669"/>
    <property type="project" value="UniProtKB-SubCell"/>
</dbReference>
<keyword evidence="8 9" id="KW-0539">Nucleus</keyword>
<evidence type="ECO:0000259" key="11">
    <source>
        <dbReference type="PROSITE" id="PS51030"/>
    </source>
</evidence>
<protein>
    <recommendedName>
        <fullName evidence="15">Nuclear receptor domain-containing protein</fullName>
    </recommendedName>
</protein>
<evidence type="ECO:0000256" key="2">
    <source>
        <dbReference type="ARBA" id="ARBA00022771"/>
    </source>
</evidence>
<dbReference type="CDD" id="cd06916">
    <property type="entry name" value="NR_DBD_like"/>
    <property type="match status" value="1"/>
</dbReference>
<feature type="compositionally biased region" description="Polar residues" evidence="10">
    <location>
        <begin position="132"/>
        <end position="152"/>
    </location>
</feature>
<reference evidence="13 14" key="1">
    <citation type="journal article" date="2016" name="Nat. Commun.">
        <title>Extremotolerant tardigrade genome and improved radiotolerance of human cultured cells by tardigrade-unique protein.</title>
        <authorList>
            <person name="Hashimoto T."/>
            <person name="Horikawa D.D."/>
            <person name="Saito Y."/>
            <person name="Kuwahara H."/>
            <person name="Kozuka-Hata H."/>
            <person name="Shin-I T."/>
            <person name="Minakuchi Y."/>
            <person name="Ohishi K."/>
            <person name="Motoyama A."/>
            <person name="Aizu T."/>
            <person name="Enomoto A."/>
            <person name="Kondo K."/>
            <person name="Tanaka S."/>
            <person name="Hara Y."/>
            <person name="Koshikawa S."/>
            <person name="Sagara H."/>
            <person name="Miura T."/>
            <person name="Yokobori S."/>
            <person name="Miyagawa K."/>
            <person name="Suzuki Y."/>
            <person name="Kubo T."/>
            <person name="Oyama M."/>
            <person name="Kohara Y."/>
            <person name="Fujiyama A."/>
            <person name="Arakawa K."/>
            <person name="Katayama T."/>
            <person name="Toyoda A."/>
            <person name="Kunieda T."/>
        </authorList>
    </citation>
    <scope>NUCLEOTIDE SEQUENCE [LARGE SCALE GENOMIC DNA]</scope>
    <source>
        <strain evidence="13 14">YOKOZUNA-1</strain>
    </source>
</reference>
<dbReference type="SUPFAM" id="SSF48508">
    <property type="entry name" value="Nuclear receptor ligand-binding domain"/>
    <property type="match status" value="1"/>
</dbReference>
<feature type="compositionally biased region" description="Polar residues" evidence="10">
    <location>
        <begin position="277"/>
        <end position="313"/>
    </location>
</feature>
<feature type="region of interest" description="Disordered" evidence="10">
    <location>
        <begin position="106"/>
        <end position="152"/>
    </location>
</feature>
<dbReference type="Gene3D" id="3.30.50.10">
    <property type="entry name" value="Erythroid Transcription Factor GATA-1, subunit A"/>
    <property type="match status" value="1"/>
</dbReference>
<comment type="similarity">
    <text evidence="9">Belongs to the nuclear hormone receptor family.</text>
</comment>
<feature type="domain" description="NR LBD" evidence="12">
    <location>
        <begin position="504"/>
        <end position="744"/>
    </location>
</feature>
<dbReference type="PANTHER" id="PTHR24082">
    <property type="entry name" value="NUCLEAR HORMONE RECEPTOR"/>
    <property type="match status" value="1"/>
</dbReference>
<dbReference type="GO" id="GO:0045944">
    <property type="term" value="P:positive regulation of transcription by RNA polymerase II"/>
    <property type="evidence" value="ECO:0007669"/>
    <property type="project" value="TreeGrafter"/>
</dbReference>
<dbReference type="Proteomes" id="UP000186922">
    <property type="component" value="Unassembled WGS sequence"/>
</dbReference>
<keyword evidence="14" id="KW-1185">Reference proteome</keyword>
<evidence type="ECO:0000313" key="14">
    <source>
        <dbReference type="Proteomes" id="UP000186922"/>
    </source>
</evidence>
<evidence type="ECO:0008006" key="15">
    <source>
        <dbReference type="Google" id="ProtNLM"/>
    </source>
</evidence>
<evidence type="ECO:0000256" key="6">
    <source>
        <dbReference type="ARBA" id="ARBA00023163"/>
    </source>
</evidence>
<dbReference type="GO" id="GO:0030154">
    <property type="term" value="P:cell differentiation"/>
    <property type="evidence" value="ECO:0007669"/>
    <property type="project" value="TreeGrafter"/>
</dbReference>
<keyword evidence="3 9" id="KW-0862">Zinc</keyword>
<dbReference type="PRINTS" id="PR00047">
    <property type="entry name" value="STROIDFINGER"/>
</dbReference>
<keyword evidence="1 9" id="KW-0479">Metal-binding</keyword>
<keyword evidence="6 9" id="KW-0804">Transcription</keyword>
<dbReference type="InterPro" id="IPR000536">
    <property type="entry name" value="Nucl_hrmn_rcpt_lig-bd"/>
</dbReference>
<dbReference type="PROSITE" id="PS51030">
    <property type="entry name" value="NUCLEAR_REC_DBD_2"/>
    <property type="match status" value="1"/>
</dbReference>
<feature type="region of interest" description="Disordered" evidence="10">
    <location>
        <begin position="276"/>
        <end position="329"/>
    </location>
</feature>
<organism evidence="13 14">
    <name type="scientific">Ramazzottius varieornatus</name>
    <name type="common">Water bear</name>
    <name type="synonym">Tardigrade</name>
    <dbReference type="NCBI Taxonomy" id="947166"/>
    <lineage>
        <taxon>Eukaryota</taxon>
        <taxon>Metazoa</taxon>
        <taxon>Ecdysozoa</taxon>
        <taxon>Tardigrada</taxon>
        <taxon>Eutardigrada</taxon>
        <taxon>Parachela</taxon>
        <taxon>Hypsibioidea</taxon>
        <taxon>Ramazzottiidae</taxon>
        <taxon>Ramazzottius</taxon>
    </lineage>
</organism>
<evidence type="ECO:0000256" key="4">
    <source>
        <dbReference type="ARBA" id="ARBA00023015"/>
    </source>
</evidence>
<keyword evidence="2 9" id="KW-0863">Zinc-finger</keyword>
<evidence type="ECO:0000256" key="8">
    <source>
        <dbReference type="ARBA" id="ARBA00023242"/>
    </source>
</evidence>